<reference evidence="3" key="1">
    <citation type="submission" date="2018-04" db="EMBL/GenBank/DDBJ databases">
        <title>Whole genome sequencing of Hypsizygus marmoreus.</title>
        <authorList>
            <person name="Choi I.-G."/>
            <person name="Min B."/>
            <person name="Kim J.-G."/>
            <person name="Kim S."/>
            <person name="Oh Y.-L."/>
            <person name="Kong W.-S."/>
            <person name="Park H."/>
            <person name="Jeong J."/>
            <person name="Song E.-S."/>
        </authorList>
    </citation>
    <scope>NUCLEOTIDE SEQUENCE [LARGE SCALE GENOMIC DNA]</scope>
    <source>
        <strain evidence="3">51987-8</strain>
    </source>
</reference>
<feature type="chain" id="PRO_5016837096" description="Secreted protein" evidence="2">
    <location>
        <begin position="17"/>
        <end position="84"/>
    </location>
</feature>
<name>A0A369JY51_HYPMA</name>
<keyword evidence="2" id="KW-0732">Signal</keyword>
<evidence type="ECO:0008006" key="5">
    <source>
        <dbReference type="Google" id="ProtNLM"/>
    </source>
</evidence>
<protein>
    <recommendedName>
        <fullName evidence="5">Secreted protein</fullName>
    </recommendedName>
</protein>
<organism evidence="3 4">
    <name type="scientific">Hypsizygus marmoreus</name>
    <name type="common">White beech mushroom</name>
    <name type="synonym">Agaricus marmoreus</name>
    <dbReference type="NCBI Taxonomy" id="39966"/>
    <lineage>
        <taxon>Eukaryota</taxon>
        <taxon>Fungi</taxon>
        <taxon>Dikarya</taxon>
        <taxon>Basidiomycota</taxon>
        <taxon>Agaricomycotina</taxon>
        <taxon>Agaricomycetes</taxon>
        <taxon>Agaricomycetidae</taxon>
        <taxon>Agaricales</taxon>
        <taxon>Tricholomatineae</taxon>
        <taxon>Lyophyllaceae</taxon>
        <taxon>Hypsizygus</taxon>
    </lineage>
</organism>
<comment type="caution">
    <text evidence="3">The sequence shown here is derived from an EMBL/GenBank/DDBJ whole genome shotgun (WGS) entry which is preliminary data.</text>
</comment>
<evidence type="ECO:0000313" key="4">
    <source>
        <dbReference type="Proteomes" id="UP000076154"/>
    </source>
</evidence>
<proteinExistence type="predicted"/>
<dbReference type="AlphaFoldDB" id="A0A369JY51"/>
<dbReference type="Proteomes" id="UP000076154">
    <property type="component" value="Unassembled WGS sequence"/>
</dbReference>
<accession>A0A369JY51</accession>
<feature type="compositionally biased region" description="Polar residues" evidence="1">
    <location>
        <begin position="55"/>
        <end position="65"/>
    </location>
</feature>
<evidence type="ECO:0000256" key="1">
    <source>
        <dbReference type="SAM" id="MobiDB-lite"/>
    </source>
</evidence>
<dbReference type="InParanoid" id="A0A369JY51"/>
<feature type="region of interest" description="Disordered" evidence="1">
    <location>
        <begin position="41"/>
        <end position="84"/>
    </location>
</feature>
<dbReference type="EMBL" id="LUEZ02000044">
    <property type="protein sequence ID" value="RDB24354.1"/>
    <property type="molecule type" value="Genomic_DNA"/>
</dbReference>
<evidence type="ECO:0000313" key="3">
    <source>
        <dbReference type="EMBL" id="RDB24354.1"/>
    </source>
</evidence>
<evidence type="ECO:0000256" key="2">
    <source>
        <dbReference type="SAM" id="SignalP"/>
    </source>
</evidence>
<gene>
    <name evidence="3" type="ORF">Hypma_008427</name>
</gene>
<sequence length="84" mass="9251">MPHALFLLPFLRLGQARERLHSTGNVVLYCITSFQERSHPAFNKDESGPIGIKPSPTSFENTTPKKTLKPPYGTNTLANFPGPA</sequence>
<feature type="signal peptide" evidence="2">
    <location>
        <begin position="1"/>
        <end position="16"/>
    </location>
</feature>
<keyword evidence="4" id="KW-1185">Reference proteome</keyword>